<dbReference type="EMBL" id="PJCH01000001">
    <property type="protein sequence ID" value="PQA89476.1"/>
    <property type="molecule type" value="Genomic_DNA"/>
</dbReference>
<dbReference type="PROSITE" id="PS50943">
    <property type="entry name" value="HTH_CROC1"/>
    <property type="match status" value="1"/>
</dbReference>
<dbReference type="GO" id="GO:0003677">
    <property type="term" value="F:DNA binding"/>
    <property type="evidence" value="ECO:0007669"/>
    <property type="project" value="InterPro"/>
</dbReference>
<protein>
    <recommendedName>
        <fullName evidence="1">HTH cro/C1-type domain-containing protein</fullName>
    </recommendedName>
</protein>
<sequence>MLRSMQREIDWIIEALARDRTKTKSGLAEALNIDKSGVSRMLRGERRLKFEEAQRAADYLGVSPGGGFAESEAAFESEPPARRDDGTAPLYKAAAGENGLWIIDRTAIIERRPRAPEFAGAELVFGFYAPDDAMAPRFYTGEVVWTNPARPAAAGEDAVLMEDADDPTALKVYLCFLKEKTATQIAGVQHGRGETLSVPARGWQAAHVYARN</sequence>
<evidence type="ECO:0000313" key="3">
    <source>
        <dbReference type="Proteomes" id="UP000239504"/>
    </source>
</evidence>
<dbReference type="CDD" id="cd00093">
    <property type="entry name" value="HTH_XRE"/>
    <property type="match status" value="1"/>
</dbReference>
<dbReference type="SMART" id="SM00530">
    <property type="entry name" value="HTH_XRE"/>
    <property type="match status" value="1"/>
</dbReference>
<evidence type="ECO:0000259" key="1">
    <source>
        <dbReference type="PROSITE" id="PS50943"/>
    </source>
</evidence>
<comment type="caution">
    <text evidence="2">The sequence shown here is derived from an EMBL/GenBank/DDBJ whole genome shotgun (WGS) entry which is preliminary data.</text>
</comment>
<dbReference type="InterPro" id="IPR001387">
    <property type="entry name" value="Cro/C1-type_HTH"/>
</dbReference>
<feature type="domain" description="HTH cro/C1-type" evidence="1">
    <location>
        <begin position="13"/>
        <end position="68"/>
    </location>
</feature>
<dbReference type="Gene3D" id="1.10.260.40">
    <property type="entry name" value="lambda repressor-like DNA-binding domains"/>
    <property type="match status" value="1"/>
</dbReference>
<dbReference type="SUPFAM" id="SSF47413">
    <property type="entry name" value="lambda repressor-like DNA-binding domains"/>
    <property type="match status" value="1"/>
</dbReference>
<reference evidence="2 3" key="1">
    <citation type="submission" date="2017-12" db="EMBL/GenBank/DDBJ databases">
        <authorList>
            <person name="Hurst M.R.H."/>
        </authorList>
    </citation>
    <scope>NUCLEOTIDE SEQUENCE [LARGE SCALE GENOMIC DNA]</scope>
    <source>
        <strain evidence="2 3">SY-3-19</strain>
    </source>
</reference>
<dbReference type="Proteomes" id="UP000239504">
    <property type="component" value="Unassembled WGS sequence"/>
</dbReference>
<dbReference type="OrthoDB" id="3480230at2"/>
<gene>
    <name evidence="2" type="ORF">CW354_00965</name>
</gene>
<dbReference type="AlphaFoldDB" id="A0A2S7KAE0"/>
<evidence type="ECO:0000313" key="2">
    <source>
        <dbReference type="EMBL" id="PQA89476.1"/>
    </source>
</evidence>
<accession>A0A2S7KAE0</accession>
<keyword evidence="3" id="KW-1185">Reference proteome</keyword>
<proteinExistence type="predicted"/>
<organism evidence="2 3">
    <name type="scientific">Hyphococcus luteus</name>
    <dbReference type="NCBI Taxonomy" id="2058213"/>
    <lineage>
        <taxon>Bacteria</taxon>
        <taxon>Pseudomonadati</taxon>
        <taxon>Pseudomonadota</taxon>
        <taxon>Alphaproteobacteria</taxon>
        <taxon>Parvularculales</taxon>
        <taxon>Parvularculaceae</taxon>
        <taxon>Hyphococcus</taxon>
    </lineage>
</organism>
<dbReference type="Pfam" id="PF01381">
    <property type="entry name" value="HTH_3"/>
    <property type="match status" value="1"/>
</dbReference>
<name>A0A2S7KAE0_9PROT</name>
<dbReference type="InterPro" id="IPR010982">
    <property type="entry name" value="Lambda_DNA-bd_dom_sf"/>
</dbReference>